<organism evidence="3 4">
    <name type="scientific">Hepatospora eriocheir</name>
    <dbReference type="NCBI Taxonomy" id="1081669"/>
    <lineage>
        <taxon>Eukaryota</taxon>
        <taxon>Fungi</taxon>
        <taxon>Fungi incertae sedis</taxon>
        <taxon>Microsporidia</taxon>
        <taxon>Hepatosporidae</taxon>
        <taxon>Hepatospora</taxon>
    </lineage>
</organism>
<keyword evidence="2" id="KW-1133">Transmembrane helix</keyword>
<keyword evidence="2" id="KW-0812">Transmembrane</keyword>
<reference evidence="3 4" key="1">
    <citation type="journal article" date="2017" name="Environ. Microbiol.">
        <title>Decay of the glycolytic pathway and adaptation to intranuclear parasitism within Enterocytozoonidae microsporidia.</title>
        <authorList>
            <person name="Wiredu Boakye D."/>
            <person name="Jaroenlak P."/>
            <person name="Prachumwat A."/>
            <person name="Williams T.A."/>
            <person name="Bateman K.S."/>
            <person name="Itsathitphaisarn O."/>
            <person name="Sritunyalucksana K."/>
            <person name="Paszkiewicz K.H."/>
            <person name="Moore K.A."/>
            <person name="Stentiford G.D."/>
            <person name="Williams B.A."/>
        </authorList>
    </citation>
    <scope>NUCLEOTIDE SEQUENCE [LARGE SCALE GENOMIC DNA]</scope>
    <source>
        <strain evidence="4">canceri</strain>
    </source>
</reference>
<accession>A0A1X0QJ78</accession>
<comment type="caution">
    <text evidence="3">The sequence shown here is derived from an EMBL/GenBank/DDBJ whole genome shotgun (WGS) entry which is preliminary data.</text>
</comment>
<dbReference type="AlphaFoldDB" id="A0A1X0QJ78"/>
<proteinExistence type="predicted"/>
<evidence type="ECO:0000313" key="3">
    <source>
        <dbReference type="EMBL" id="ORD99744.1"/>
    </source>
</evidence>
<protein>
    <submittedName>
        <fullName evidence="3">Uncharacterized protein</fullName>
    </submittedName>
</protein>
<evidence type="ECO:0000256" key="2">
    <source>
        <dbReference type="SAM" id="Phobius"/>
    </source>
</evidence>
<name>A0A1X0QJ78_9MICR</name>
<dbReference type="VEuPathDB" id="MicrosporidiaDB:A0H76_271"/>
<feature type="region of interest" description="Disordered" evidence="1">
    <location>
        <begin position="37"/>
        <end position="71"/>
    </location>
</feature>
<gene>
    <name evidence="3" type="ORF">A0H76_271</name>
</gene>
<evidence type="ECO:0000313" key="4">
    <source>
        <dbReference type="Proteomes" id="UP000192501"/>
    </source>
</evidence>
<keyword evidence="2" id="KW-0472">Membrane</keyword>
<feature type="transmembrane region" description="Helical" evidence="2">
    <location>
        <begin position="12"/>
        <end position="32"/>
    </location>
</feature>
<sequence>MRSLSETLSRIPFFFILILFCYNFLFIVKYMIESKNSNKSLESKDSNKTNDQSNDIDRPIYVPDDPNLITV</sequence>
<dbReference type="EMBL" id="LTAI01000121">
    <property type="protein sequence ID" value="ORD99744.1"/>
    <property type="molecule type" value="Genomic_DNA"/>
</dbReference>
<evidence type="ECO:0000256" key="1">
    <source>
        <dbReference type="SAM" id="MobiDB-lite"/>
    </source>
</evidence>
<dbReference type="Proteomes" id="UP000192501">
    <property type="component" value="Unassembled WGS sequence"/>
</dbReference>